<dbReference type="InterPro" id="IPR005303">
    <property type="entry name" value="MOCOS_middle"/>
</dbReference>
<dbReference type="EMBL" id="DYDO01000005">
    <property type="protein sequence ID" value="DBA24681.1"/>
    <property type="molecule type" value="Genomic_DNA"/>
</dbReference>
<dbReference type="GO" id="GO:0016829">
    <property type="term" value="F:lyase activity"/>
    <property type="evidence" value="ECO:0007669"/>
    <property type="project" value="UniProtKB-UniRule"/>
</dbReference>
<sequence length="771" mass="85645">MGDLSHSERILQHFNTSTDDYTIIFTSGSTAALKLVADIFPWTPASSDNAGSHFCYLTDNHTSVVGIRGAMKMLNIPSIPVTPEDLLLSEVESKPTASRHENTSHLFCYPAQSNHSGTKYPFSWIRKVKSGKMKPISVPGNWIVLLDAATFVSTSPLDLSIYHPDFVTISFYKIFGFPTGLGALIVSNQIAHNLKKNYFGGGTAAAYLSKEDFYVPKETISNRFEDGTVSFLDIIAVKHGLDTLHRLTGGMEKIRNHTHALASYTYSVLSALCYANGKPVIQVYSDTEVRTCDVQGPIINFNVLDENGGIIGYSQVDKMASLYNIHFRTGCFCNAGACQKMLGISNAEIRSNLQAGHICGDNMDIINGRPTGSIRISFGFMSTFEDAQVFLNFIVDTFIKRSSHCPAQMYDVEKIARISSSQTESNEEQSNCANGNISEVLIVPKSPAFSKFSESKHTCLCEGRGNICKNDTLTTLTHIYLYPIKSCAAFQVSQWPVVEQGLMFDRSWMVVNENGVCLSQKQEPKLCLIHPSIDLIQNIMIIHAHGMAPIEVSLNDENKMTVQICQNKVCGDRVHTYDCGDEPANWLSSFLGRKCRLIRQSSVFSRFAGAKKKGMLDSSLPSLSLVNEAQYLLVNTASIFHLSQQIPLSDQTDRKEEINLDQMTQRFRANLVIDSNIPFQEEEWAEVFFSSLHFQVSGKCTRCQIICIDQSTGEKKREVLQALSSSREGKTTFGMYLLNSPCSSYPSLLQVGTEVSFTLKETQQCTHSNEE</sequence>
<keyword evidence="7" id="KW-1185">Reference proteome</keyword>
<dbReference type="InterPro" id="IPR015422">
    <property type="entry name" value="PyrdxlP-dep_Trfase_small"/>
</dbReference>
<dbReference type="InterPro" id="IPR015421">
    <property type="entry name" value="PyrdxlP-dep_Trfase_major"/>
</dbReference>
<keyword evidence="1 4" id="KW-0808">Transferase</keyword>
<dbReference type="HAMAP" id="MF_03050">
    <property type="entry name" value="MOCOS"/>
    <property type="match status" value="1"/>
</dbReference>
<evidence type="ECO:0000259" key="5">
    <source>
        <dbReference type="PROSITE" id="PS51340"/>
    </source>
</evidence>
<dbReference type="Pfam" id="PF03476">
    <property type="entry name" value="MOSC_N"/>
    <property type="match status" value="1"/>
</dbReference>
<name>A0AAV3AJR2_PYXAD</name>
<evidence type="ECO:0000256" key="2">
    <source>
        <dbReference type="ARBA" id="ARBA00022898"/>
    </source>
</evidence>
<dbReference type="PANTHER" id="PTHR14237:SF80">
    <property type="entry name" value="MOLYBDENUM COFACTOR SULFURASE"/>
    <property type="match status" value="1"/>
</dbReference>
<dbReference type="SUPFAM" id="SSF141673">
    <property type="entry name" value="MOSC N-terminal domain-like"/>
    <property type="match status" value="1"/>
</dbReference>
<keyword evidence="2 4" id="KW-0663">Pyridoxal phosphate</keyword>
<dbReference type="Proteomes" id="UP001181693">
    <property type="component" value="Unassembled WGS sequence"/>
</dbReference>
<dbReference type="InterPro" id="IPR028886">
    <property type="entry name" value="MoCo_sulfurase"/>
</dbReference>
<dbReference type="SUPFAM" id="SSF53383">
    <property type="entry name" value="PLP-dependent transferases"/>
    <property type="match status" value="1"/>
</dbReference>
<accession>A0AAV3AJR2</accession>
<dbReference type="InterPro" id="IPR005302">
    <property type="entry name" value="MoCF_Sase_C"/>
</dbReference>
<protein>
    <recommendedName>
        <fullName evidence="4">Molybdenum cofactor sulfurase</fullName>
        <shortName evidence="4">MCS</shortName>
        <shortName evidence="4">MOS</shortName>
        <shortName evidence="4">MoCo sulfurase</shortName>
        <ecNumber evidence="4">2.8.1.9</ecNumber>
    </recommendedName>
    <alternativeName>
        <fullName evidence="4">Molybdenum cofactor sulfurtransferase</fullName>
    </alternativeName>
</protein>
<dbReference type="Gene3D" id="3.90.1150.10">
    <property type="entry name" value="Aspartate Aminotransferase, domain 1"/>
    <property type="match status" value="1"/>
</dbReference>
<evidence type="ECO:0000313" key="6">
    <source>
        <dbReference type="EMBL" id="DBA24681.1"/>
    </source>
</evidence>
<reference evidence="6" key="1">
    <citation type="thesis" date="2020" institute="ProQuest LLC" country="789 East Eisenhower Parkway, Ann Arbor, MI, USA">
        <title>Comparative Genomics and Chromosome Evolution.</title>
        <authorList>
            <person name="Mudd A.B."/>
        </authorList>
    </citation>
    <scope>NUCLEOTIDE SEQUENCE</scope>
    <source>
        <strain evidence="6">1538</strain>
        <tissue evidence="6">Blood</tissue>
    </source>
</reference>
<evidence type="ECO:0000256" key="3">
    <source>
        <dbReference type="ARBA" id="ARBA00023150"/>
    </source>
</evidence>
<dbReference type="GO" id="GO:0030170">
    <property type="term" value="F:pyridoxal phosphate binding"/>
    <property type="evidence" value="ECO:0007669"/>
    <property type="project" value="UniProtKB-UniRule"/>
</dbReference>
<proteinExistence type="inferred from homology"/>
<evidence type="ECO:0000256" key="4">
    <source>
        <dbReference type="HAMAP-Rule" id="MF_03050"/>
    </source>
</evidence>
<gene>
    <name evidence="4" type="primary">MOCOS</name>
    <name evidence="6" type="ORF">GDO54_012307</name>
</gene>
<comment type="catalytic activity">
    <reaction evidence="4">
        <text>Mo-molybdopterin + L-cysteine + AH2 = thio-Mo-molybdopterin + L-alanine + A + H2O</text>
        <dbReference type="Rhea" id="RHEA:42636"/>
        <dbReference type="ChEBI" id="CHEBI:13193"/>
        <dbReference type="ChEBI" id="CHEBI:15377"/>
        <dbReference type="ChEBI" id="CHEBI:17499"/>
        <dbReference type="ChEBI" id="CHEBI:35235"/>
        <dbReference type="ChEBI" id="CHEBI:57972"/>
        <dbReference type="ChEBI" id="CHEBI:71302"/>
        <dbReference type="ChEBI" id="CHEBI:82685"/>
        <dbReference type="EC" id="2.8.1.9"/>
    </reaction>
</comment>
<comment type="cofactor">
    <cofactor evidence="4">
        <name>pyridoxal 5'-phosphate</name>
        <dbReference type="ChEBI" id="CHEBI:597326"/>
    </cofactor>
</comment>
<comment type="caution">
    <text evidence="6">The sequence shown here is derived from an EMBL/GenBank/DDBJ whole genome shotgun (WGS) entry which is preliminary data.</text>
</comment>
<dbReference type="GO" id="GO:0008265">
    <property type="term" value="F:molybdenum cofactor sulfurtransferase activity"/>
    <property type="evidence" value="ECO:0007669"/>
    <property type="project" value="UniProtKB-UniRule"/>
</dbReference>
<organism evidence="6 7">
    <name type="scientific">Pyxicephalus adspersus</name>
    <name type="common">African bullfrog</name>
    <dbReference type="NCBI Taxonomy" id="30357"/>
    <lineage>
        <taxon>Eukaryota</taxon>
        <taxon>Metazoa</taxon>
        <taxon>Chordata</taxon>
        <taxon>Craniata</taxon>
        <taxon>Vertebrata</taxon>
        <taxon>Euteleostomi</taxon>
        <taxon>Amphibia</taxon>
        <taxon>Batrachia</taxon>
        <taxon>Anura</taxon>
        <taxon>Neobatrachia</taxon>
        <taxon>Ranoidea</taxon>
        <taxon>Pyxicephalidae</taxon>
        <taxon>Pyxicephalinae</taxon>
        <taxon>Pyxicephalus</taxon>
    </lineage>
</organism>
<feature type="modified residue" description="N6-(pyridoxal phosphate)lysine" evidence="4">
    <location>
        <position position="173"/>
    </location>
</feature>
<feature type="active site" evidence="4">
    <location>
        <position position="333"/>
    </location>
</feature>
<dbReference type="AlphaFoldDB" id="A0AAV3AJR2"/>
<keyword evidence="3 4" id="KW-0501">Molybdenum cofactor biosynthesis</keyword>
<feature type="domain" description="MOSC" evidence="5">
    <location>
        <begin position="601"/>
        <end position="758"/>
    </location>
</feature>
<comment type="similarity">
    <text evidence="4">Belongs to the class-V pyridoxal-phosphate-dependent aminotransferase family. MOCOS subfamily.</text>
</comment>
<evidence type="ECO:0000313" key="7">
    <source>
        <dbReference type="Proteomes" id="UP001181693"/>
    </source>
</evidence>
<dbReference type="Pfam" id="PF03473">
    <property type="entry name" value="MOSC"/>
    <property type="match status" value="1"/>
</dbReference>
<dbReference type="InterPro" id="IPR015424">
    <property type="entry name" value="PyrdxlP-dep_Trfase"/>
</dbReference>
<dbReference type="InterPro" id="IPR000192">
    <property type="entry name" value="Aminotrans_V_dom"/>
</dbReference>
<dbReference type="Pfam" id="PF00266">
    <property type="entry name" value="Aminotran_5"/>
    <property type="match status" value="1"/>
</dbReference>
<dbReference type="EC" id="2.8.1.9" evidence="4"/>
<dbReference type="GO" id="GO:0006777">
    <property type="term" value="P:Mo-molybdopterin cofactor biosynthetic process"/>
    <property type="evidence" value="ECO:0007669"/>
    <property type="project" value="UniProtKB-UniRule"/>
</dbReference>
<dbReference type="GO" id="GO:0030151">
    <property type="term" value="F:molybdenum ion binding"/>
    <property type="evidence" value="ECO:0007669"/>
    <property type="project" value="UniProtKB-UniRule"/>
</dbReference>
<dbReference type="PANTHER" id="PTHR14237">
    <property type="entry name" value="MOLYBDOPTERIN COFACTOR SULFURASE MOSC"/>
    <property type="match status" value="1"/>
</dbReference>
<evidence type="ECO:0000256" key="1">
    <source>
        <dbReference type="ARBA" id="ARBA00022679"/>
    </source>
</evidence>
<dbReference type="Gene3D" id="3.40.640.10">
    <property type="entry name" value="Type I PLP-dependent aspartate aminotransferase-like (Major domain)"/>
    <property type="match status" value="1"/>
</dbReference>
<dbReference type="PROSITE" id="PS51340">
    <property type="entry name" value="MOSC"/>
    <property type="match status" value="1"/>
</dbReference>
<comment type="function">
    <text evidence="4">Sulfurates the molybdenum cofactor. Sulfation of molybdenum is essential for xanthine dehydrogenase (XDH) and aldehyde oxidase (ADO) enzymes in which molybdenum cofactor is liganded by 1 oxygen and 1 sulfur atom in active form.</text>
</comment>